<protein>
    <recommendedName>
        <fullName evidence="4">Zinc finger, CCHC-type</fullName>
    </recommendedName>
</protein>
<name>A0ABQ5IF42_9ASTR</name>
<dbReference type="PANTHER" id="PTHR11439">
    <property type="entry name" value="GAG-POL-RELATED RETROTRANSPOSON"/>
    <property type="match status" value="1"/>
</dbReference>
<feature type="compositionally biased region" description="Basic and acidic residues" evidence="1">
    <location>
        <begin position="15"/>
        <end position="24"/>
    </location>
</feature>
<dbReference type="CDD" id="cd09272">
    <property type="entry name" value="RNase_HI_RT_Ty1"/>
    <property type="match status" value="1"/>
</dbReference>
<sequence>KRQRDDNDLQDETQDQLKEEEVKPRRSKRARIEISFRLYFVSFMVENEPTSYRESFDMKDMGLADVIFGIKIIQTPNGLVLSQAHYVDKILNAHNAGDSGRGRTLIDTGTQSDLAYVVSMLSRLHYDRCHAIIKRYSDANWISNIKDSRWTSEYVFTLRGAAISWKSSKQTIIAKSIMESEFIMLD</sequence>
<evidence type="ECO:0000313" key="3">
    <source>
        <dbReference type="Proteomes" id="UP001151760"/>
    </source>
</evidence>
<reference evidence="2" key="1">
    <citation type="journal article" date="2022" name="Int. J. Mol. Sci.">
        <title>Draft Genome of Tanacetum Coccineum: Genomic Comparison of Closely Related Tanacetum-Family Plants.</title>
        <authorList>
            <person name="Yamashiro T."/>
            <person name="Shiraishi A."/>
            <person name="Nakayama K."/>
            <person name="Satake H."/>
        </authorList>
    </citation>
    <scope>NUCLEOTIDE SEQUENCE</scope>
</reference>
<evidence type="ECO:0000256" key="1">
    <source>
        <dbReference type="SAM" id="MobiDB-lite"/>
    </source>
</evidence>
<dbReference type="Proteomes" id="UP001151760">
    <property type="component" value="Unassembled WGS sequence"/>
</dbReference>
<organism evidence="2 3">
    <name type="scientific">Tanacetum coccineum</name>
    <dbReference type="NCBI Taxonomy" id="301880"/>
    <lineage>
        <taxon>Eukaryota</taxon>
        <taxon>Viridiplantae</taxon>
        <taxon>Streptophyta</taxon>
        <taxon>Embryophyta</taxon>
        <taxon>Tracheophyta</taxon>
        <taxon>Spermatophyta</taxon>
        <taxon>Magnoliopsida</taxon>
        <taxon>eudicotyledons</taxon>
        <taxon>Gunneridae</taxon>
        <taxon>Pentapetalae</taxon>
        <taxon>asterids</taxon>
        <taxon>campanulids</taxon>
        <taxon>Asterales</taxon>
        <taxon>Asteraceae</taxon>
        <taxon>Asteroideae</taxon>
        <taxon>Anthemideae</taxon>
        <taxon>Anthemidinae</taxon>
        <taxon>Tanacetum</taxon>
    </lineage>
</organism>
<proteinExistence type="predicted"/>
<accession>A0ABQ5IF42</accession>
<gene>
    <name evidence="2" type="ORF">Tco_1093570</name>
</gene>
<feature type="region of interest" description="Disordered" evidence="1">
    <location>
        <begin position="1"/>
        <end position="24"/>
    </location>
</feature>
<reference evidence="2" key="2">
    <citation type="submission" date="2022-01" db="EMBL/GenBank/DDBJ databases">
        <authorList>
            <person name="Yamashiro T."/>
            <person name="Shiraishi A."/>
            <person name="Satake H."/>
            <person name="Nakayama K."/>
        </authorList>
    </citation>
    <scope>NUCLEOTIDE SEQUENCE</scope>
</reference>
<dbReference type="EMBL" id="BQNB010020639">
    <property type="protein sequence ID" value="GJT98052.1"/>
    <property type="molecule type" value="Genomic_DNA"/>
</dbReference>
<evidence type="ECO:0000313" key="2">
    <source>
        <dbReference type="EMBL" id="GJT98052.1"/>
    </source>
</evidence>
<keyword evidence="3" id="KW-1185">Reference proteome</keyword>
<evidence type="ECO:0008006" key="4">
    <source>
        <dbReference type="Google" id="ProtNLM"/>
    </source>
</evidence>
<dbReference type="PANTHER" id="PTHR11439:SF521">
    <property type="entry name" value="RNA-DIRECTED DNA POLYMERASE"/>
    <property type="match status" value="1"/>
</dbReference>
<comment type="caution">
    <text evidence="2">The sequence shown here is derived from an EMBL/GenBank/DDBJ whole genome shotgun (WGS) entry which is preliminary data.</text>
</comment>
<feature type="non-terminal residue" evidence="2">
    <location>
        <position position="1"/>
    </location>
</feature>